<feature type="transmembrane region" description="Helical" evidence="1">
    <location>
        <begin position="184"/>
        <end position="204"/>
    </location>
</feature>
<dbReference type="EMBL" id="FXAN01000050">
    <property type="protein sequence ID" value="SMG00088.1"/>
    <property type="molecule type" value="Genomic_DNA"/>
</dbReference>
<gene>
    <name evidence="2" type="ORF">BSIN_0213</name>
</gene>
<sequence>MPWAWFFPVAPIVLFCSLGLLYAPPSYQAPEQIPYWNLVFGMPHIVSSFQTTCDREYWSAYGFRALCVLGLMLMPLALYMLGASPKIMLTVNFIWTIYHVIAQQYGIAFGAARVRVSLLSSLCKYSTIALGVIAYMQVSLFHDMDGDLLYRTLTMVTAAITPPLLIVMTIMGVTLLWRIRTNAIGASLLGLNLLLFLLALVLIFKTPYALIGLMVVRILHDVTGFIAYIRHDTIRNRGTRPNVLYRLFPFLPVWLLNPLLAVIIAAVLTRGAQDMLVLWWLMIDLNIAHYYMESFIWKQGTPHRRHFIGA</sequence>
<keyword evidence="1" id="KW-1133">Transmembrane helix</keyword>
<protein>
    <submittedName>
        <fullName evidence="2">Uncharacterized protein</fullName>
    </submittedName>
</protein>
<proteinExistence type="predicted"/>
<feature type="transmembrane region" description="Helical" evidence="1">
    <location>
        <begin position="122"/>
        <end position="141"/>
    </location>
</feature>
<feature type="transmembrane region" description="Helical" evidence="1">
    <location>
        <begin position="87"/>
        <end position="110"/>
    </location>
</feature>
<feature type="transmembrane region" description="Helical" evidence="1">
    <location>
        <begin position="153"/>
        <end position="177"/>
    </location>
</feature>
<keyword evidence="1" id="KW-0472">Membrane</keyword>
<feature type="transmembrane region" description="Helical" evidence="1">
    <location>
        <begin position="250"/>
        <end position="271"/>
    </location>
</feature>
<keyword evidence="1" id="KW-0812">Transmembrane</keyword>
<organism evidence="2 3">
    <name type="scientific">Burkholderia singularis</name>
    <dbReference type="NCBI Taxonomy" id="1503053"/>
    <lineage>
        <taxon>Bacteria</taxon>
        <taxon>Pseudomonadati</taxon>
        <taxon>Pseudomonadota</taxon>
        <taxon>Betaproteobacteria</taxon>
        <taxon>Burkholderiales</taxon>
        <taxon>Burkholderiaceae</taxon>
        <taxon>Burkholderia</taxon>
        <taxon>pseudomallei group</taxon>
    </lineage>
</organism>
<feature type="transmembrane region" description="Helical" evidence="1">
    <location>
        <begin position="6"/>
        <end position="23"/>
    </location>
</feature>
<feature type="transmembrane region" description="Helical" evidence="1">
    <location>
        <begin position="210"/>
        <end position="229"/>
    </location>
</feature>
<feature type="transmembrane region" description="Helical" evidence="1">
    <location>
        <begin position="277"/>
        <end position="297"/>
    </location>
</feature>
<dbReference type="AlphaFoldDB" id="A0A238H4B4"/>
<dbReference type="Proteomes" id="UP000198460">
    <property type="component" value="Unassembled WGS sequence"/>
</dbReference>
<evidence type="ECO:0000313" key="2">
    <source>
        <dbReference type="EMBL" id="SMG00088.1"/>
    </source>
</evidence>
<accession>A0A238H4B4</accession>
<evidence type="ECO:0000313" key="3">
    <source>
        <dbReference type="Proteomes" id="UP000198460"/>
    </source>
</evidence>
<reference evidence="2 3" key="1">
    <citation type="submission" date="2017-04" db="EMBL/GenBank/DDBJ databases">
        <authorList>
            <person name="Afonso C.L."/>
            <person name="Miller P.J."/>
            <person name="Scott M.A."/>
            <person name="Spackman E."/>
            <person name="Goraichik I."/>
            <person name="Dimitrov K.M."/>
            <person name="Suarez D.L."/>
            <person name="Swayne D.E."/>
        </authorList>
    </citation>
    <scope>NUCLEOTIDE SEQUENCE [LARGE SCALE GENOMIC DNA]</scope>
    <source>
        <strain evidence="2">LMG 28154</strain>
    </source>
</reference>
<feature type="transmembrane region" description="Helical" evidence="1">
    <location>
        <begin position="61"/>
        <end position="81"/>
    </location>
</feature>
<evidence type="ECO:0000256" key="1">
    <source>
        <dbReference type="SAM" id="Phobius"/>
    </source>
</evidence>
<name>A0A238H4B4_9BURK</name>